<reference evidence="2" key="1">
    <citation type="submission" date="2019-11" db="EMBL/GenBank/DDBJ databases">
        <authorList>
            <person name="Liu Y."/>
            <person name="Hou J."/>
            <person name="Li T.-Q."/>
            <person name="Guan C.-H."/>
            <person name="Wu X."/>
            <person name="Wu H.-Z."/>
            <person name="Ling F."/>
            <person name="Zhang R."/>
            <person name="Shi X.-G."/>
            <person name="Ren J.-P."/>
            <person name="Chen E.-F."/>
            <person name="Sun J.-M."/>
        </authorList>
    </citation>
    <scope>NUCLEOTIDE SEQUENCE</scope>
    <source>
        <strain evidence="2">Adult_tree_wgs_1</strain>
        <tissue evidence="2">Leaves</tissue>
    </source>
</reference>
<dbReference type="OrthoDB" id="591557at2759"/>
<evidence type="ECO:0000313" key="3">
    <source>
        <dbReference type="Proteomes" id="UP000626092"/>
    </source>
</evidence>
<protein>
    <recommendedName>
        <fullName evidence="4">F-box associated domain-containing protein</fullName>
    </recommendedName>
</protein>
<gene>
    <name evidence="2" type="ORF">RHSIM_Rhsim04G0208500</name>
</gene>
<sequence length="229" mass="25726">MACMVGSCRTKSWTKNCDLYYKTIVSITLVDEHLHWLVTESNIGEDPFSPATNLIVCFVPRTNKFVRVPMPDCDGTREHTTGILGSDKVGMIKVGLGVLNGCLALAQCRSTKYNHIEVMVMKQYGEKESWTRLFVIPVITVSYWKVKLLPLCCIKDMVLRFRMGPKIRGILAWGLDKKSQGVFPIPNDSEYIDSVMVVESLVSPPSHNGEEEEYMEINSTLSGDKQVEA</sequence>
<feature type="region of interest" description="Disordered" evidence="1">
    <location>
        <begin position="204"/>
        <end position="229"/>
    </location>
</feature>
<evidence type="ECO:0000313" key="2">
    <source>
        <dbReference type="EMBL" id="KAF7144787.1"/>
    </source>
</evidence>
<accession>A0A834GZM3</accession>
<dbReference type="Proteomes" id="UP000626092">
    <property type="component" value="Unassembled WGS sequence"/>
</dbReference>
<dbReference type="AlphaFoldDB" id="A0A834GZM3"/>
<proteinExistence type="predicted"/>
<evidence type="ECO:0000256" key="1">
    <source>
        <dbReference type="SAM" id="MobiDB-lite"/>
    </source>
</evidence>
<comment type="caution">
    <text evidence="2">The sequence shown here is derived from an EMBL/GenBank/DDBJ whole genome shotgun (WGS) entry which is preliminary data.</text>
</comment>
<dbReference type="EMBL" id="WJXA01000004">
    <property type="protein sequence ID" value="KAF7144787.1"/>
    <property type="molecule type" value="Genomic_DNA"/>
</dbReference>
<name>A0A834GZM3_RHOSS</name>
<organism evidence="2 3">
    <name type="scientific">Rhododendron simsii</name>
    <name type="common">Sims's rhododendron</name>
    <dbReference type="NCBI Taxonomy" id="118357"/>
    <lineage>
        <taxon>Eukaryota</taxon>
        <taxon>Viridiplantae</taxon>
        <taxon>Streptophyta</taxon>
        <taxon>Embryophyta</taxon>
        <taxon>Tracheophyta</taxon>
        <taxon>Spermatophyta</taxon>
        <taxon>Magnoliopsida</taxon>
        <taxon>eudicotyledons</taxon>
        <taxon>Gunneridae</taxon>
        <taxon>Pentapetalae</taxon>
        <taxon>asterids</taxon>
        <taxon>Ericales</taxon>
        <taxon>Ericaceae</taxon>
        <taxon>Ericoideae</taxon>
        <taxon>Rhodoreae</taxon>
        <taxon>Rhododendron</taxon>
    </lineage>
</organism>
<evidence type="ECO:0008006" key="4">
    <source>
        <dbReference type="Google" id="ProtNLM"/>
    </source>
</evidence>
<keyword evidence="3" id="KW-1185">Reference proteome</keyword>